<protein>
    <recommendedName>
        <fullName evidence="1">Tail fibre protein gp37 trimerization region domain-containing protein</fullName>
    </recommendedName>
</protein>
<comment type="caution">
    <text evidence="2">The sequence shown here is derived from an EMBL/GenBank/DDBJ whole genome shotgun (WGS) entry which is preliminary data.</text>
</comment>
<proteinExistence type="predicted"/>
<reference evidence="2 3" key="1">
    <citation type="submission" date="2023-07" db="EMBL/GenBank/DDBJ databases">
        <title>Citrobacter selenititolerans sp. nov., isolated from seleniferous soil.</title>
        <authorList>
            <person name="Zhang S."/>
            <person name="Li K."/>
            <person name="Peng J."/>
            <person name="Wang H."/>
            <person name="Sun J."/>
            <person name="Guo Y."/>
        </authorList>
    </citation>
    <scope>NUCLEOTIDE SEQUENCE [LARGE SCALE GENOMIC DNA]</scope>
    <source>
        <strain evidence="2 3">S2-9</strain>
    </source>
</reference>
<dbReference type="InterPro" id="IPR048388">
    <property type="entry name" value="Gp37_trimer"/>
</dbReference>
<evidence type="ECO:0000313" key="3">
    <source>
        <dbReference type="Proteomes" id="UP001174867"/>
    </source>
</evidence>
<dbReference type="Pfam" id="PF20744">
    <property type="entry name" value="gp37_trimer"/>
    <property type="match status" value="1"/>
</dbReference>
<keyword evidence="3" id="KW-1185">Reference proteome</keyword>
<gene>
    <name evidence="2" type="ORF">Q0A17_04115</name>
</gene>
<name>A0ABT8PR79_9ENTR</name>
<dbReference type="EMBL" id="JAUJYW010000002">
    <property type="protein sequence ID" value="MDN8598607.1"/>
    <property type="molecule type" value="Genomic_DNA"/>
</dbReference>
<evidence type="ECO:0000313" key="2">
    <source>
        <dbReference type="EMBL" id="MDN8598607.1"/>
    </source>
</evidence>
<dbReference type="RefSeq" id="WP_301697114.1">
    <property type="nucleotide sequence ID" value="NZ_JAUJYW010000002.1"/>
</dbReference>
<sequence>MKLSSMPLLVAVPFADQGTKNAIPVESQIGITDGAASFTDGFPPLTMTPVVAGGIPPAGGDFNGILNAITQSVRWACAGGQYKYDDVFSTTVGGYPKGAMIQNPAGDVIWLNTVDDNNTNPDNGTGWIPAIRYGLTNIALAGSNVTLTPSQAAKETITLTGTLTANVQVIMPAWVETWLIINNTTGGFVVSVKTASGSGVNLAAATSSQIYGDGTNIYYGALMVKNNFAEIKAAGTNSQAAARGNIGCGTAATHDVTESPADSTAGRVLKTGDFGLGGFLSALSATNVTGFFSKGVGDAANPEPSQGYAHINLGVSGSYKTELAIGYTQAPRAFCRSYLNNVPTAWVELIGSNGGTVAGSLTVNGTLTAKGGVEVYGATPYIDFHFGNATGDFTSRIIETVSGKLSFLANVLFTKSVEINADGELIKLKNNTLGNALYIIARDADGTNKWYVGNGGNGSDNLTLSNYKAANAANTITFHEDGHVSIANFGGYAILNVDGAMSLSDYKYFDNRYNAKYVQNIQLGAQTNYTLPGGNESSWTYDAPAGCVLTGIVVQDTGQSSADNIGGVHVQPIQKNINGTWTTIAG</sequence>
<evidence type="ECO:0000259" key="1">
    <source>
        <dbReference type="Pfam" id="PF20744"/>
    </source>
</evidence>
<dbReference type="Proteomes" id="UP001174867">
    <property type="component" value="Unassembled WGS sequence"/>
</dbReference>
<organism evidence="2 3">
    <name type="scientific">Citrobacter enshiensis</name>
    <dbReference type="NCBI Taxonomy" id="2971264"/>
    <lineage>
        <taxon>Bacteria</taxon>
        <taxon>Pseudomonadati</taxon>
        <taxon>Pseudomonadota</taxon>
        <taxon>Gammaproteobacteria</taxon>
        <taxon>Enterobacterales</taxon>
        <taxon>Enterobacteriaceae</taxon>
        <taxon>Citrobacter</taxon>
    </lineage>
</organism>
<dbReference type="Gene3D" id="6.20.80.10">
    <property type="match status" value="1"/>
</dbReference>
<feature type="domain" description="Tail fibre protein gp37 trimerization region" evidence="1">
    <location>
        <begin position="424"/>
        <end position="515"/>
    </location>
</feature>
<accession>A0ABT8PR79</accession>